<dbReference type="PANTHER" id="PTHR40094:SF1">
    <property type="entry name" value="UBIQUITIN DOMAIN-CONTAINING PROTEIN"/>
    <property type="match status" value="1"/>
</dbReference>
<evidence type="ECO:0000313" key="7">
    <source>
        <dbReference type="Proteomes" id="UP000183071"/>
    </source>
</evidence>
<reference evidence="4 6" key="1">
    <citation type="submission" date="2015-07" db="EMBL/GenBank/DDBJ databases">
        <title>Genome of Polaribacter dokdonenesis DSW-5, isolated from seawater off Dokdo in Korea.</title>
        <authorList>
            <person name="Yoon K."/>
            <person name="Song J.Y."/>
            <person name="Kim J.F."/>
        </authorList>
    </citation>
    <scope>NUCLEOTIDE SEQUENCE [LARGE SCALE GENOMIC DNA]</scope>
    <source>
        <strain evidence="4 6">DSW-5</strain>
    </source>
</reference>
<dbReference type="Pfam" id="PF17973">
    <property type="entry name" value="bMG10"/>
    <property type="match status" value="1"/>
</dbReference>
<evidence type="ECO:0000313" key="5">
    <source>
        <dbReference type="EMBL" id="SEE22467.1"/>
    </source>
</evidence>
<reference evidence="5 7" key="2">
    <citation type="submission" date="2016-10" db="EMBL/GenBank/DDBJ databases">
        <authorList>
            <person name="Varghese N."/>
            <person name="Submissions S."/>
        </authorList>
    </citation>
    <scope>NUCLEOTIDE SEQUENCE [LARGE SCALE GENOMIC DNA]</scope>
    <source>
        <strain evidence="5 7">DSW-5</strain>
    </source>
</reference>
<name>A0A0M9CFK6_9FLAO</name>
<evidence type="ECO:0000256" key="1">
    <source>
        <dbReference type="ARBA" id="ARBA00010556"/>
    </source>
</evidence>
<dbReference type="InterPro" id="IPR008969">
    <property type="entry name" value="CarboxyPept-like_regulatory"/>
</dbReference>
<dbReference type="Pfam" id="PF13715">
    <property type="entry name" value="CarbopepD_reg_2"/>
    <property type="match status" value="1"/>
</dbReference>
<dbReference type="InterPro" id="IPR041246">
    <property type="entry name" value="Bact_MG10"/>
</dbReference>
<comment type="similarity">
    <text evidence="1">Belongs to the protease inhibitor I39 (alpha-2-macroglobulin) family. Bacterial alpha-2-macroglobulin subfamily.</text>
</comment>
<dbReference type="Pfam" id="PF01835">
    <property type="entry name" value="MG2"/>
    <property type="match status" value="1"/>
</dbReference>
<gene>
    <name evidence="4" type="ORF">I602_495</name>
    <name evidence="5" type="ORF">SAMN05444353_1290</name>
</gene>
<keyword evidence="7" id="KW-1185">Reference proteome</keyword>
<dbReference type="Gene3D" id="1.50.10.20">
    <property type="match status" value="1"/>
</dbReference>
<organism evidence="4 6">
    <name type="scientific">Polaribacter dokdonensis DSW-5</name>
    <dbReference type="NCBI Taxonomy" id="1300348"/>
    <lineage>
        <taxon>Bacteria</taxon>
        <taxon>Pseudomonadati</taxon>
        <taxon>Bacteroidota</taxon>
        <taxon>Flavobacteriia</taxon>
        <taxon>Flavobacteriales</taxon>
        <taxon>Flavobacteriaceae</taxon>
    </lineage>
</organism>
<comment type="caution">
    <text evidence="4">The sequence shown here is derived from an EMBL/GenBank/DDBJ whole genome shotgun (WGS) entry which is preliminary data.</text>
</comment>
<keyword evidence="2" id="KW-0732">Signal</keyword>
<sequence length="2200" mass="251539">MIKKISILLFVVFSTITNAQTNYKELWKKVEEFEIDGLPKSALEVVETIYSKANAEQESPQLVKSLFYKSKFALILEEDAQLKVILELKNQIDRATYPTKNILENVLANLYWQYFNQHRYQFYKRTETEAKVNVDDFRTWDLNTLFKEIHVYFKASLEEDEILQGIDISLFQDILILDKDAKKYTPTLFDFLANNALNFYKSNETSITKPSYKFIINDAKYISDYKKFQDLTIDAKDSLSLELNALKIYQKSINFHATAENFDALAYIDIKRLEFVNANSAFNNKEKHLYQTLEISKKELNKSKASGLYAFKIAEILNKQSKKQEALTICNEILKKFPESLGAQKCKILQKNILAKTLSITAEEFIPVQQKSRLLVTYKNVPKLYFKAYRINNNQLRVFNKTHNLKARLKLINVLSEVTSWQKTLRDDKDYLQHSTEIIVPDFKNGMYLIIASEEQNPSIKSIYGTATIQATNLTLVKNSFNGTNNFQVVDRVSGEPIKKAEISLTNKYRYRGASISKTLKTDRKGFASYNSRNYYSNVDFKVTTKNDTLLLAANTIYEKSRKLNSSEKEDIRIKPFIFTDRSIYRPGQKVYFKAILIKKKDEESELLTNEYVEISLKDVNGQLVKQLNLKLNEYGSVAGEFTLPDNGLTGEYSIEIDESYEYDSKFYDNEDFYFEYPTFKKISVEEYKRPKFETTFNPIKETFKVNDSVSATGHSKAFSGATITDATVVYRVKRMVQYPSWYYWYRPRPSSDSQEITNGETTTNEKGEFTIVFKAIPDAKTDKESLPIFSYEITADVTDVNGETRSATQIVKVGYHSLVAKINAPNRIDKNNPASITIDTKNLNDEFVAAKGSIKIYKLTAPKTALRPRPWAAPDFQQISEREFRNLFPHDPYTNNESDEKNWTKEKLVFSTKFDTEKSKEIQLNNINKWLSGKYIIVLESKDKFGQQIKDEQRITVFSKTENKVADQKLFTINTDKILYAIGDDVLVEVGSASKNLTVVLQVEKNQKIISTQLIKLNNETKTIKIPVAKNDLSGFAIKWHYVNFNHFKSGNLSINVTEKSNDISFATNVFRDKLQPGQEETWSFTLKNDLNDAVAAEVLASMYDASLDEFKAHNWQFNPTTPKNKYYSYRRSSSNSFDNVEFSIINKPYQYYAYPKIGATYYNWFGFNISENNYLNQQYLRNLRAEAKAKIVENRDDYDYIIRGTISDESGVLPGVSIRVLGTTYGTETDFDGNYTLKVKKGEEIKISYLGYKIVSKTITDNSNFNISLEEDANSLDEIVVVGYGTTTKTAMVGSASRNASMRKALQGEVAGVTIVNDSGQPGASSAIRIRGNNSVTGNVNPLYIIDGKPVTAFNLDPSQVVSMNVLKNAEATALYGAKGANGVVIITTKTGQAQLDKELSQVQTRKNFKETAFFYPQLQTDKEGKVSFTFTIPEALTRWKLQLLAHSKSLKSTVKTLQTITQKELMVVPNVPRFLREKDTINISAKITNLTNNQLNGFAKLMLTDAISGKEIDTELQNLNANKSFTVNKDGNTSVSWSLAIPKNIAAVQYKIVAKAGDFSDGEQNVLPVLTNRMLVTETLPMYVKSNQEKTFTLDKLKNYSSSSLENHKLTLEITSNPAWYALQALPYLMEYPYECAEQTFSRYYANTIADFVANANPKIQEVFNAWKTADALISNLEKNEELKSIIIQETPWLRDAQSENEQKKRIALLFDLNKMQNEQQKSIQKLKDMQFSSGGFSWFKGARYESNFITQYIATGFGHLKKLGVSKFDDATSKMMSKAVNYLDIEIYKQHQKLLERANIIKAESKTKKEGEKNYKDFLKANHLNYFTIQYLYMRSFYGDIPIAEKNKAIYDYYLNQSQQYWLDYNLYAKGQIALTLFRNDKKATANAILKSLKENSITSDELGMYWKSNTAGYFYYQAPVETQSLLIEVFSEIENDIKTIDNLKIWLLKNKQTNSWKTTKATSEAVYALLLNGSNWLSTTELVDVTIGNQEIDPSKIPEIKVEAGSGYFKKSWNKDEIKQNMAEVTISKKEDGIAWGGLYWQYFEDLDKITSADSPLKLSKKLFLKTNSNTGKKLTEITNNVTVKVGHLITVRIELSSDRDLEFIHLKDMRASGVEPINVISKYKWQDNLGYYESTKDAATNFFFSRLPKGVYVFEYDVRVNNAGNFSNGISTIQSMYAPEFSSHSEGVRLNIEK</sequence>
<dbReference type="OrthoDB" id="9767116at2"/>
<dbReference type="STRING" id="1300348.I602_495"/>
<feature type="signal peptide" evidence="2">
    <location>
        <begin position="1"/>
        <end position="19"/>
    </location>
</feature>
<dbReference type="InterPro" id="IPR023997">
    <property type="entry name" value="TonB-dep_OMP_SusC/RagA_CS"/>
</dbReference>
<dbReference type="SUPFAM" id="SSF49464">
    <property type="entry name" value="Carboxypeptidase regulatory domain-like"/>
    <property type="match status" value="1"/>
</dbReference>
<dbReference type="RefSeq" id="WP_053973174.1">
    <property type="nucleotide sequence ID" value="NZ_FNUE01000001.1"/>
</dbReference>
<dbReference type="Proteomes" id="UP000037716">
    <property type="component" value="Unassembled WGS sequence"/>
</dbReference>
<dbReference type="GO" id="GO:0004866">
    <property type="term" value="F:endopeptidase inhibitor activity"/>
    <property type="evidence" value="ECO:0007669"/>
    <property type="project" value="InterPro"/>
</dbReference>
<dbReference type="SMART" id="SM01360">
    <property type="entry name" value="A2M"/>
    <property type="match status" value="1"/>
</dbReference>
<dbReference type="EMBL" id="LGBR01000001">
    <property type="protein sequence ID" value="KOY50935.1"/>
    <property type="molecule type" value="Genomic_DNA"/>
</dbReference>
<evidence type="ECO:0000256" key="2">
    <source>
        <dbReference type="SAM" id="SignalP"/>
    </source>
</evidence>
<dbReference type="InterPro" id="IPR002890">
    <property type="entry name" value="MG2"/>
</dbReference>
<dbReference type="EMBL" id="FNUE01000001">
    <property type="protein sequence ID" value="SEE22467.1"/>
    <property type="molecule type" value="Genomic_DNA"/>
</dbReference>
<dbReference type="Proteomes" id="UP000183071">
    <property type="component" value="Unassembled WGS sequence"/>
</dbReference>
<dbReference type="NCBIfam" id="TIGR04057">
    <property type="entry name" value="SusC_RagA_signa"/>
    <property type="match status" value="1"/>
</dbReference>
<accession>A0A0M9CFK6</accession>
<protein>
    <submittedName>
        <fullName evidence="4">Large extracellular alpha-helical protein</fullName>
    </submittedName>
    <submittedName>
        <fullName evidence="5">TonB-dependent outer membrane receptor, SusC/RagA subfamily, signature region</fullName>
    </submittedName>
</protein>
<feature type="chain" id="PRO_5005833021" evidence="2">
    <location>
        <begin position="20"/>
        <end position="2200"/>
    </location>
</feature>
<evidence type="ECO:0000259" key="3">
    <source>
        <dbReference type="SMART" id="SM01360"/>
    </source>
</evidence>
<dbReference type="PANTHER" id="PTHR40094">
    <property type="entry name" value="ALPHA-2-MACROGLOBULIN HOMOLOG"/>
    <property type="match status" value="1"/>
</dbReference>
<evidence type="ECO:0000313" key="4">
    <source>
        <dbReference type="EMBL" id="KOY50935.1"/>
    </source>
</evidence>
<dbReference type="Pfam" id="PF00207">
    <property type="entry name" value="A2M"/>
    <property type="match status" value="1"/>
</dbReference>
<dbReference type="Gene3D" id="2.60.40.1930">
    <property type="match status" value="1"/>
</dbReference>
<dbReference type="Gene3D" id="2.170.130.10">
    <property type="entry name" value="TonB-dependent receptor, plug domain"/>
    <property type="match status" value="1"/>
</dbReference>
<feature type="domain" description="Alpha-2-macroglobulin" evidence="3">
    <location>
        <begin position="1414"/>
        <end position="1504"/>
    </location>
</feature>
<dbReference type="InterPro" id="IPR037066">
    <property type="entry name" value="Plug_dom_sf"/>
</dbReference>
<dbReference type="InterPro" id="IPR001599">
    <property type="entry name" value="Macroglobln_a2"/>
</dbReference>
<dbReference type="InterPro" id="IPR008930">
    <property type="entry name" value="Terpenoid_cyclase/PrenylTrfase"/>
</dbReference>
<dbReference type="Gene3D" id="2.60.40.1120">
    <property type="entry name" value="Carboxypeptidase-like, regulatory domain"/>
    <property type="match status" value="1"/>
</dbReference>
<dbReference type="SUPFAM" id="SSF56935">
    <property type="entry name" value="Porins"/>
    <property type="match status" value="1"/>
</dbReference>
<evidence type="ECO:0000313" key="6">
    <source>
        <dbReference type="Proteomes" id="UP000037716"/>
    </source>
</evidence>
<dbReference type="PATRIC" id="fig|1300348.6.peg.493"/>
<proteinExistence type="inferred from homology"/>
<dbReference type="InterPro" id="IPR051802">
    <property type="entry name" value="YfhM-like"/>
</dbReference>
<keyword evidence="5" id="KW-0675">Receptor</keyword>
<dbReference type="SUPFAM" id="SSF48239">
    <property type="entry name" value="Terpenoid cyclases/Protein prenyltransferases"/>
    <property type="match status" value="1"/>
</dbReference>